<organism evidence="1 2">
    <name type="scientific">Vitrella brassicaformis (strain CCMP3155)</name>
    <dbReference type="NCBI Taxonomy" id="1169540"/>
    <lineage>
        <taxon>Eukaryota</taxon>
        <taxon>Sar</taxon>
        <taxon>Alveolata</taxon>
        <taxon>Colpodellida</taxon>
        <taxon>Vitrellaceae</taxon>
        <taxon>Vitrella</taxon>
    </lineage>
</organism>
<dbReference type="VEuPathDB" id="CryptoDB:Vbra_20911"/>
<evidence type="ECO:0000313" key="1">
    <source>
        <dbReference type="EMBL" id="CEM02288.1"/>
    </source>
</evidence>
<keyword evidence="2" id="KW-1185">Reference proteome</keyword>
<dbReference type="InParanoid" id="A0A0G4EVB8"/>
<sequence length="71" mass="8366">MLTQMFRPPPQPQLGPDQLCERVLKLRPVDEEGRKLCDTVNATMPIWRSMTEEEKEAVLKQFREFPEYASE</sequence>
<dbReference type="AlphaFoldDB" id="A0A0G4EVB8"/>
<protein>
    <submittedName>
        <fullName evidence="1">Uncharacterized protein</fullName>
    </submittedName>
</protein>
<dbReference type="Proteomes" id="UP000041254">
    <property type="component" value="Unassembled WGS sequence"/>
</dbReference>
<evidence type="ECO:0000313" key="2">
    <source>
        <dbReference type="Proteomes" id="UP000041254"/>
    </source>
</evidence>
<accession>A0A0G4EVB8</accession>
<reference evidence="1 2" key="1">
    <citation type="submission" date="2014-11" db="EMBL/GenBank/DDBJ databases">
        <authorList>
            <person name="Zhu J."/>
            <person name="Qi W."/>
            <person name="Song R."/>
        </authorList>
    </citation>
    <scope>NUCLEOTIDE SEQUENCE [LARGE SCALE GENOMIC DNA]</scope>
</reference>
<dbReference type="EMBL" id="CDMY01000322">
    <property type="protein sequence ID" value="CEM02288.1"/>
    <property type="molecule type" value="Genomic_DNA"/>
</dbReference>
<name>A0A0G4EVB8_VITBC</name>
<gene>
    <name evidence="1" type="ORF">Vbra_20911</name>
</gene>
<proteinExistence type="predicted"/>